<dbReference type="InterPro" id="IPR008972">
    <property type="entry name" value="Cupredoxin"/>
</dbReference>
<evidence type="ECO:0000256" key="5">
    <source>
        <dbReference type="SAM" id="Phobius"/>
    </source>
</evidence>
<proteinExistence type="inferred from homology"/>
<keyword evidence="3" id="KW-0560">Oxidoreductase</keyword>
<evidence type="ECO:0000259" key="7">
    <source>
        <dbReference type="Pfam" id="PF07731"/>
    </source>
</evidence>
<dbReference type="PANTHER" id="PTHR11709:SF414">
    <property type="entry name" value="ADR239WP"/>
    <property type="match status" value="1"/>
</dbReference>
<feature type="compositionally biased region" description="Acidic residues" evidence="4">
    <location>
        <begin position="261"/>
        <end position="276"/>
    </location>
</feature>
<dbReference type="Pfam" id="PF00394">
    <property type="entry name" value="Cu-oxidase"/>
    <property type="match status" value="1"/>
</dbReference>
<dbReference type="InterPro" id="IPR011707">
    <property type="entry name" value="Cu-oxidase-like_N"/>
</dbReference>
<evidence type="ECO:0000313" key="12">
    <source>
        <dbReference type="Proteomes" id="UP000663852"/>
    </source>
</evidence>
<name>A0A815A8Y3_ADIRI</name>
<keyword evidence="2" id="KW-0479">Metal-binding</keyword>
<dbReference type="Proteomes" id="UP000663852">
    <property type="component" value="Unassembled WGS sequence"/>
</dbReference>
<dbReference type="Proteomes" id="UP000663828">
    <property type="component" value="Unassembled WGS sequence"/>
</dbReference>
<dbReference type="PROSITE" id="PS00080">
    <property type="entry name" value="MULTICOPPER_OXIDASE2"/>
    <property type="match status" value="1"/>
</dbReference>
<dbReference type="InterPro" id="IPR033138">
    <property type="entry name" value="Cu_oxidase_CS"/>
</dbReference>
<gene>
    <name evidence="9" type="ORF">EDS130_LOCUS28118</name>
    <name evidence="10" type="ORF">XAT740_LOCUS38852</name>
</gene>
<protein>
    <recommendedName>
        <fullName evidence="13">Multicopper oxidase</fullName>
    </recommendedName>
</protein>
<feature type="compositionally biased region" description="Low complexity" evidence="4">
    <location>
        <begin position="297"/>
        <end position="320"/>
    </location>
</feature>
<comment type="similarity">
    <text evidence="1">Belongs to the multicopper oxidase family.</text>
</comment>
<dbReference type="GO" id="GO:0016491">
    <property type="term" value="F:oxidoreductase activity"/>
    <property type="evidence" value="ECO:0007669"/>
    <property type="project" value="UniProtKB-KW"/>
</dbReference>
<dbReference type="GO" id="GO:0005507">
    <property type="term" value="F:copper ion binding"/>
    <property type="evidence" value="ECO:0007669"/>
    <property type="project" value="InterPro"/>
</dbReference>
<evidence type="ECO:0000256" key="2">
    <source>
        <dbReference type="ARBA" id="ARBA00022723"/>
    </source>
</evidence>
<keyword evidence="5" id="KW-0472">Membrane</keyword>
<organism evidence="9 12">
    <name type="scientific">Adineta ricciae</name>
    <name type="common">Rotifer</name>
    <dbReference type="NCBI Taxonomy" id="249248"/>
    <lineage>
        <taxon>Eukaryota</taxon>
        <taxon>Metazoa</taxon>
        <taxon>Spiralia</taxon>
        <taxon>Gnathifera</taxon>
        <taxon>Rotifera</taxon>
        <taxon>Eurotatoria</taxon>
        <taxon>Bdelloidea</taxon>
        <taxon>Adinetida</taxon>
        <taxon>Adinetidae</taxon>
        <taxon>Adineta</taxon>
    </lineage>
</organism>
<sequence length="873" mass="98655">MENEIENAEQQLNLLSTTMPRKRSKSKDQRSRAVSQVIIQHLWAVLLLFAVVAAGIVAIIYIPRLMNKNDENIVLKQGTFFGRNPYQRGSSNDDYGLSRSRNKGRQLFLRRQGPPEAIGRVILFFNQPAVNGNRRIPRRVHIPAIQYDRRRFSLGEDFTKYMLSTPIFAHRFTKETIIYSSGSVYILPSLIDADERQYSIASLIASGHISLVDPRIRSSSSSDMTHYFRSTPINGPGIPDMDRETGGFSGSMHTNIGSFGTDDDEVDEDDDEEEYENEYRKPSRGKNKYDPTRTRHTQSPKTSKTSTTSTTTMKSTTTSTNEAISTRKPVHVHATLILDYIYPYPQSKKPVISANYSYPGPLIEAYENDTLIIRVINRLDVPSGIHWHGILQFGTPDMDGAIGVTQCAIPPNHEMIYEFKAEPAGTLWYHGHLLEQYADGLIGPLIIRRQDEYYSELYDSEQTLLISDWYNLRAHHDLMSWHSHRLNPFGLPPLPDAIVVNGKFTQSLFIPLSGSKHIRFRIVNSAIYSMFTLSIDGLPLHVIEVDSTITEPYVVDSFAINVAQRISFYVDLTELDSTYALPNGSLPQSLFIRIKAVTSNFFEDILNYIPPYENQSYPYPTFYTPLYVAILSIDSTNSTPSYAISAATPIPAKTVTPFETNLLDARPLTQTETTIPNATHYLNVRVKFDFGTDGLVHAFINNVTYSSDANYMHMRDDPAIGFTSDLNFITFLENENSLSIIQSDQNGHYLVPYNAVLDVLINNTAVGEHPFHLHGFTFWVIATSDYPDAETLYAGNYLQRDTISVPSGGWAKIRFLADNPGAWFFHCHIDWHMADGLALVFIVAPEQMVANGYQIPESGLKLCKALQRFNKTY</sequence>
<evidence type="ECO:0000313" key="10">
    <source>
        <dbReference type="EMBL" id="CAF1486761.1"/>
    </source>
</evidence>
<dbReference type="SUPFAM" id="SSF49503">
    <property type="entry name" value="Cupredoxins"/>
    <property type="match status" value="3"/>
</dbReference>
<dbReference type="InterPro" id="IPR001117">
    <property type="entry name" value="Cu-oxidase_2nd"/>
</dbReference>
<evidence type="ECO:0000313" key="9">
    <source>
        <dbReference type="EMBL" id="CAF1253625.1"/>
    </source>
</evidence>
<keyword evidence="5" id="KW-1133">Transmembrane helix</keyword>
<evidence type="ECO:0000313" key="11">
    <source>
        <dbReference type="Proteomes" id="UP000663828"/>
    </source>
</evidence>
<dbReference type="InterPro" id="IPR011706">
    <property type="entry name" value="Cu-oxidase_C"/>
</dbReference>
<feature type="domain" description="Plastocyanin-like" evidence="6">
    <location>
        <begin position="462"/>
        <end position="582"/>
    </location>
</feature>
<dbReference type="AlphaFoldDB" id="A0A815A8Y3"/>
<evidence type="ECO:0000256" key="3">
    <source>
        <dbReference type="ARBA" id="ARBA00023002"/>
    </source>
</evidence>
<dbReference type="EMBL" id="CAJNOR010004242">
    <property type="protein sequence ID" value="CAF1486761.1"/>
    <property type="molecule type" value="Genomic_DNA"/>
</dbReference>
<feature type="domain" description="Plastocyanin-like" evidence="7">
    <location>
        <begin position="745"/>
        <end position="846"/>
    </location>
</feature>
<dbReference type="PROSITE" id="PS00079">
    <property type="entry name" value="MULTICOPPER_OXIDASE1"/>
    <property type="match status" value="1"/>
</dbReference>
<keyword evidence="5" id="KW-0812">Transmembrane</keyword>
<feature type="compositionally biased region" description="Basic and acidic residues" evidence="4">
    <location>
        <begin position="277"/>
        <end position="293"/>
    </location>
</feature>
<dbReference type="EMBL" id="CAJNOJ010000181">
    <property type="protein sequence ID" value="CAF1253625.1"/>
    <property type="molecule type" value="Genomic_DNA"/>
</dbReference>
<feature type="domain" description="Plastocyanin-like" evidence="8">
    <location>
        <begin position="345"/>
        <end position="450"/>
    </location>
</feature>
<accession>A0A815A8Y3</accession>
<evidence type="ECO:0000256" key="1">
    <source>
        <dbReference type="ARBA" id="ARBA00010609"/>
    </source>
</evidence>
<reference evidence="9" key="1">
    <citation type="submission" date="2021-02" db="EMBL/GenBank/DDBJ databases">
        <authorList>
            <person name="Nowell W R."/>
        </authorList>
    </citation>
    <scope>NUCLEOTIDE SEQUENCE</scope>
</reference>
<dbReference type="InterPro" id="IPR002355">
    <property type="entry name" value="Cu_oxidase_Cu_BS"/>
</dbReference>
<dbReference type="PANTHER" id="PTHR11709">
    <property type="entry name" value="MULTI-COPPER OXIDASE"/>
    <property type="match status" value="1"/>
</dbReference>
<evidence type="ECO:0008006" key="13">
    <source>
        <dbReference type="Google" id="ProtNLM"/>
    </source>
</evidence>
<evidence type="ECO:0000256" key="4">
    <source>
        <dbReference type="SAM" id="MobiDB-lite"/>
    </source>
</evidence>
<dbReference type="OrthoDB" id="2121828at2759"/>
<dbReference type="Pfam" id="PF07731">
    <property type="entry name" value="Cu-oxidase_2"/>
    <property type="match status" value="1"/>
</dbReference>
<keyword evidence="11" id="KW-1185">Reference proteome</keyword>
<evidence type="ECO:0000259" key="6">
    <source>
        <dbReference type="Pfam" id="PF00394"/>
    </source>
</evidence>
<comment type="caution">
    <text evidence="9">The sequence shown here is derived from an EMBL/GenBank/DDBJ whole genome shotgun (WGS) entry which is preliminary data.</text>
</comment>
<dbReference type="Gene3D" id="2.60.40.420">
    <property type="entry name" value="Cupredoxins - blue copper proteins"/>
    <property type="match status" value="3"/>
</dbReference>
<dbReference type="Pfam" id="PF07732">
    <property type="entry name" value="Cu-oxidase_3"/>
    <property type="match status" value="1"/>
</dbReference>
<evidence type="ECO:0000259" key="8">
    <source>
        <dbReference type="Pfam" id="PF07732"/>
    </source>
</evidence>
<feature type="region of interest" description="Disordered" evidence="4">
    <location>
        <begin position="229"/>
        <end position="325"/>
    </location>
</feature>
<feature type="transmembrane region" description="Helical" evidence="5">
    <location>
        <begin position="42"/>
        <end position="62"/>
    </location>
</feature>
<dbReference type="InterPro" id="IPR045087">
    <property type="entry name" value="Cu-oxidase_fam"/>
</dbReference>
<dbReference type="CDD" id="cd04205">
    <property type="entry name" value="CuRO_2_LCC_like"/>
    <property type="match status" value="1"/>
</dbReference>